<keyword evidence="8 9" id="KW-0862">Zinc</keyword>
<sequence>MRSRLCGSAPMILDINWEEDTILLEDRERLLGLLKQGIEKAITMTGGSEEAEVSLTLVDDVRIHELNRDYRGVDRPTDVLSFALQEEVDEEPDILGYEDDLLGDIIISVERARAQATEYGHSFERELIYLAVHGTLHLQGYDHMEEEEQAEMRKQEEAIMGEIGLVR</sequence>
<evidence type="ECO:0000256" key="1">
    <source>
        <dbReference type="ARBA" id="ARBA00010875"/>
    </source>
</evidence>
<dbReference type="STRING" id="871963.Desdi_2992"/>
<evidence type="ECO:0000256" key="5">
    <source>
        <dbReference type="ARBA" id="ARBA00022723"/>
    </source>
</evidence>
<comment type="similarity">
    <text evidence="1 9">Belongs to the endoribonuclease YbeY family.</text>
</comment>
<dbReference type="InterPro" id="IPR002036">
    <property type="entry name" value="YbeY"/>
</dbReference>
<keyword evidence="6 9" id="KW-0255">Endonuclease</keyword>
<keyword evidence="2 9" id="KW-0690">Ribosome biogenesis</keyword>
<dbReference type="GO" id="GO:0008270">
    <property type="term" value="F:zinc ion binding"/>
    <property type="evidence" value="ECO:0007669"/>
    <property type="project" value="UniProtKB-UniRule"/>
</dbReference>
<reference evidence="11" key="1">
    <citation type="submission" date="2012-02" db="EMBL/GenBank/DDBJ databases">
        <title>Complete sequence of Desulfitobacterium dichloroeliminans LMG P-21439.</title>
        <authorList>
            <person name="Lucas S."/>
            <person name="Han J."/>
            <person name="Lapidus A."/>
            <person name="Cheng J.-F."/>
            <person name="Goodwin L."/>
            <person name="Pitluck S."/>
            <person name="Peters L."/>
            <person name="Ovchinnikova G."/>
            <person name="Teshima H."/>
            <person name="Detter J.C."/>
            <person name="Han C."/>
            <person name="Tapia R."/>
            <person name="Land M."/>
            <person name="Hauser L."/>
            <person name="Kyrpides N."/>
            <person name="Ivanova N."/>
            <person name="Pagani I."/>
            <person name="Kruse T."/>
            <person name="de Vos W.M."/>
            <person name="Boon N."/>
            <person name="Smidt H."/>
            <person name="Woyke T."/>
        </authorList>
    </citation>
    <scope>NUCLEOTIDE SEQUENCE [LARGE SCALE GENOMIC DNA]</scope>
    <source>
        <strain evidence="11">LMG P-21439 / DCA1</strain>
    </source>
</reference>
<comment type="subcellular location">
    <subcellularLocation>
        <location evidence="9">Cytoplasm</location>
    </subcellularLocation>
</comment>
<dbReference type="InterPro" id="IPR020549">
    <property type="entry name" value="YbeY_CS"/>
</dbReference>
<feature type="binding site" evidence="9">
    <location>
        <position position="143"/>
    </location>
    <ligand>
        <name>Zn(2+)</name>
        <dbReference type="ChEBI" id="CHEBI:29105"/>
        <note>catalytic</note>
    </ligand>
</feature>
<accession>L0FAZ8</accession>
<keyword evidence="11" id="KW-1185">Reference proteome</keyword>
<dbReference type="EMBL" id="CP003344">
    <property type="protein sequence ID" value="AGA70397.1"/>
    <property type="molecule type" value="Genomic_DNA"/>
</dbReference>
<name>L0FAZ8_DESDL</name>
<dbReference type="GO" id="GO:0004222">
    <property type="term" value="F:metalloendopeptidase activity"/>
    <property type="evidence" value="ECO:0007669"/>
    <property type="project" value="InterPro"/>
</dbReference>
<evidence type="ECO:0000256" key="4">
    <source>
        <dbReference type="ARBA" id="ARBA00022722"/>
    </source>
</evidence>
<dbReference type="NCBIfam" id="TIGR00043">
    <property type="entry name" value="rRNA maturation RNase YbeY"/>
    <property type="match status" value="1"/>
</dbReference>
<dbReference type="PROSITE" id="PS01306">
    <property type="entry name" value="UPF0054"/>
    <property type="match status" value="1"/>
</dbReference>
<dbReference type="HOGENOM" id="CLU_106710_3_0_9"/>
<dbReference type="InterPro" id="IPR023091">
    <property type="entry name" value="MetalPrtase_cat_dom_sf_prd"/>
</dbReference>
<evidence type="ECO:0000256" key="3">
    <source>
        <dbReference type="ARBA" id="ARBA00022552"/>
    </source>
</evidence>
<gene>
    <name evidence="9" type="primary">ybeY</name>
    <name evidence="10" type="ordered locus">Desdi_2992</name>
</gene>
<keyword evidence="7 9" id="KW-0378">Hydrolase</keyword>
<dbReference type="Pfam" id="PF02130">
    <property type="entry name" value="YbeY"/>
    <property type="match status" value="1"/>
</dbReference>
<dbReference type="eggNOG" id="COG0319">
    <property type="taxonomic scope" value="Bacteria"/>
</dbReference>
<comment type="function">
    <text evidence="9">Single strand-specific metallo-endoribonuclease involved in late-stage 70S ribosome quality control and in maturation of the 3' terminus of the 16S rRNA.</text>
</comment>
<dbReference type="SUPFAM" id="SSF55486">
    <property type="entry name" value="Metalloproteases ('zincins'), catalytic domain"/>
    <property type="match status" value="1"/>
</dbReference>
<keyword evidence="5 9" id="KW-0479">Metal-binding</keyword>
<evidence type="ECO:0000313" key="10">
    <source>
        <dbReference type="EMBL" id="AGA70397.1"/>
    </source>
</evidence>
<dbReference type="GO" id="GO:0004521">
    <property type="term" value="F:RNA endonuclease activity"/>
    <property type="evidence" value="ECO:0007669"/>
    <property type="project" value="UniProtKB-UniRule"/>
</dbReference>
<keyword evidence="9" id="KW-0963">Cytoplasm</keyword>
<comment type="cofactor">
    <cofactor evidence="9">
        <name>Zn(2+)</name>
        <dbReference type="ChEBI" id="CHEBI:29105"/>
    </cofactor>
    <text evidence="9">Binds 1 zinc ion.</text>
</comment>
<evidence type="ECO:0000313" key="11">
    <source>
        <dbReference type="Proteomes" id="UP000010797"/>
    </source>
</evidence>
<evidence type="ECO:0000256" key="8">
    <source>
        <dbReference type="ARBA" id="ARBA00022833"/>
    </source>
</evidence>
<protein>
    <recommendedName>
        <fullName evidence="9">Endoribonuclease YbeY</fullName>
        <ecNumber evidence="9">3.1.-.-</ecNumber>
    </recommendedName>
</protein>
<dbReference type="PANTHER" id="PTHR46986:SF1">
    <property type="entry name" value="ENDORIBONUCLEASE YBEY, CHLOROPLASTIC"/>
    <property type="match status" value="1"/>
</dbReference>
<feature type="binding site" evidence="9">
    <location>
        <position position="137"/>
    </location>
    <ligand>
        <name>Zn(2+)</name>
        <dbReference type="ChEBI" id="CHEBI:29105"/>
        <note>catalytic</note>
    </ligand>
</feature>
<dbReference type="GO" id="GO:0005737">
    <property type="term" value="C:cytoplasm"/>
    <property type="evidence" value="ECO:0007669"/>
    <property type="project" value="UniProtKB-SubCell"/>
</dbReference>
<evidence type="ECO:0000256" key="9">
    <source>
        <dbReference type="HAMAP-Rule" id="MF_00009"/>
    </source>
</evidence>
<dbReference type="PANTHER" id="PTHR46986">
    <property type="entry name" value="ENDORIBONUCLEASE YBEY, CHLOROPLASTIC"/>
    <property type="match status" value="1"/>
</dbReference>
<dbReference type="AlphaFoldDB" id="L0FAZ8"/>
<dbReference type="GO" id="GO:0006364">
    <property type="term" value="P:rRNA processing"/>
    <property type="evidence" value="ECO:0007669"/>
    <property type="project" value="UniProtKB-UniRule"/>
</dbReference>
<dbReference type="Proteomes" id="UP000010797">
    <property type="component" value="Chromosome"/>
</dbReference>
<keyword evidence="4 9" id="KW-0540">Nuclease</keyword>
<organism evidence="10 11">
    <name type="scientific">Desulfitobacterium dichloroeliminans (strain LMG P-21439 / DCA1)</name>
    <dbReference type="NCBI Taxonomy" id="871963"/>
    <lineage>
        <taxon>Bacteria</taxon>
        <taxon>Bacillati</taxon>
        <taxon>Bacillota</taxon>
        <taxon>Clostridia</taxon>
        <taxon>Eubacteriales</taxon>
        <taxon>Desulfitobacteriaceae</taxon>
        <taxon>Desulfitobacterium</taxon>
    </lineage>
</organism>
<evidence type="ECO:0000256" key="6">
    <source>
        <dbReference type="ARBA" id="ARBA00022759"/>
    </source>
</evidence>
<dbReference type="Gene3D" id="3.40.390.30">
    <property type="entry name" value="Metalloproteases ('zincins'), catalytic domain"/>
    <property type="match status" value="1"/>
</dbReference>
<feature type="binding site" evidence="9">
    <location>
        <position position="133"/>
    </location>
    <ligand>
        <name>Zn(2+)</name>
        <dbReference type="ChEBI" id="CHEBI:29105"/>
        <note>catalytic</note>
    </ligand>
</feature>
<proteinExistence type="inferred from homology"/>
<keyword evidence="3 9" id="KW-0698">rRNA processing</keyword>
<evidence type="ECO:0000256" key="7">
    <source>
        <dbReference type="ARBA" id="ARBA00022801"/>
    </source>
</evidence>
<dbReference type="KEGG" id="ddl:Desdi_2992"/>
<evidence type="ECO:0000256" key="2">
    <source>
        <dbReference type="ARBA" id="ARBA00022517"/>
    </source>
</evidence>
<dbReference type="EC" id="3.1.-.-" evidence="9"/>
<dbReference type="HAMAP" id="MF_00009">
    <property type="entry name" value="Endoribonucl_YbeY"/>
    <property type="match status" value="1"/>
</dbReference>